<evidence type="ECO:0000256" key="3">
    <source>
        <dbReference type="ARBA" id="ARBA00012438"/>
    </source>
</evidence>
<dbReference type="CDD" id="cd00130">
    <property type="entry name" value="PAS"/>
    <property type="match status" value="1"/>
</dbReference>
<dbReference type="PROSITE" id="PS50112">
    <property type="entry name" value="PAS"/>
    <property type="match status" value="1"/>
</dbReference>
<feature type="non-terminal residue" evidence="15">
    <location>
        <position position="1"/>
    </location>
</feature>
<dbReference type="SMART" id="SM00091">
    <property type="entry name" value="PAS"/>
    <property type="match status" value="1"/>
</dbReference>
<evidence type="ECO:0000313" key="16">
    <source>
        <dbReference type="Proteomes" id="UP000011744"/>
    </source>
</evidence>
<dbReference type="SUPFAM" id="SSF55874">
    <property type="entry name" value="ATPase domain of HSP90 chaperone/DNA topoisomerase II/histidine kinase"/>
    <property type="match status" value="1"/>
</dbReference>
<dbReference type="Pfam" id="PF13426">
    <property type="entry name" value="PAS_9"/>
    <property type="match status" value="1"/>
</dbReference>
<dbReference type="SUPFAM" id="SSF55785">
    <property type="entry name" value="PYP-like sensor domain (PAS domain)"/>
    <property type="match status" value="1"/>
</dbReference>
<protein>
    <recommendedName>
        <fullName evidence="3">histidine kinase</fullName>
        <ecNumber evidence="3">2.7.13.3</ecNumber>
    </recommendedName>
</protein>
<dbReference type="InterPro" id="IPR035965">
    <property type="entry name" value="PAS-like_dom_sf"/>
</dbReference>
<dbReference type="EC" id="2.7.13.3" evidence="3"/>
<dbReference type="SMART" id="SM00086">
    <property type="entry name" value="PAC"/>
    <property type="match status" value="1"/>
</dbReference>
<dbReference type="Pfam" id="PF00512">
    <property type="entry name" value="HisKA"/>
    <property type="match status" value="1"/>
</dbReference>
<dbReference type="Gene3D" id="3.30.450.20">
    <property type="entry name" value="PAS domain"/>
    <property type="match status" value="3"/>
</dbReference>
<keyword evidence="7 11" id="KW-0812">Transmembrane</keyword>
<dbReference type="PRINTS" id="PR00344">
    <property type="entry name" value="BCTRLSENSOR"/>
</dbReference>
<keyword evidence="10 11" id="KW-0472">Membrane</keyword>
<name>M3A5P5_9PROT</name>
<sequence length="704" mass="78077">GSNIAERNMDVAPPAVRIRSDDAEALGFQRLRRWLVAGFVSANLFLVSAYLVMVWLGPRYTIDETGRSMRTLALALSEQVEATIRSEAAILTSLQREIRARGGVGAFSETAWYEMFMAHLNLFSDDPADKPLHALFFVDERGIASASSVSNPTRQADAAARPYFAFHRDNPGEELFISEVSRSKITGLWVFFLTQRISGEDGSFKGVIGISLRIGRFEDLFERLRLPADGTIAIHRIDGAPLFRHPFTESFAAATPATFPGLAAMIQGGAGFAEQVSPFDGKRRIVGFNVGRRYPVLAVATVSREGALAIWSRTVSWFTGLGLAALGLGGMLFLFSLKHLGSLEREARMRRLSQTVDQNPHMIITTDPDGVIDYANPSFCRFTGFSPDEVIGRTPRILKSDDTPPEIFTELWRTIRAGNEWRGEMVNRRKDGSPYWASIVISPVMDGKRGLRGFVGMQEDISERKRIEGRVAELVAELKESNQELERFAYIASHDLRQPLRMINSYLGLLHKKLNAAFDQEASEYFTFATEGARRLDRMIVDLLEFSRIGKQSAMESVDLNQALADGLQNLRVAIRDSGAVVTVAENLPTVRGDRSELTRLFQNLIGNALKYCQDGRIPVVEVVCRDGGKEWVLSVADNGIGIDADCLEKVFGIFQRMVTRDKYEGTGIGLAVCRKIAEHHGGRIWAESVVEQGSTFLVSLPKA</sequence>
<keyword evidence="9 11" id="KW-1133">Transmembrane helix</keyword>
<dbReference type="SMART" id="SM00387">
    <property type="entry name" value="HATPase_c"/>
    <property type="match status" value="1"/>
</dbReference>
<dbReference type="STRING" id="1244869.H261_21708"/>
<comment type="caution">
    <text evidence="15">The sequence shown here is derived from an EMBL/GenBank/DDBJ whole genome shotgun (WGS) entry which is preliminary data.</text>
</comment>
<feature type="domain" description="Histidine kinase" evidence="12">
    <location>
        <begin position="491"/>
        <end position="704"/>
    </location>
</feature>
<dbReference type="SUPFAM" id="SSF47384">
    <property type="entry name" value="Homodimeric domain of signal transducing histidine kinase"/>
    <property type="match status" value="1"/>
</dbReference>
<evidence type="ECO:0000256" key="8">
    <source>
        <dbReference type="ARBA" id="ARBA00022777"/>
    </source>
</evidence>
<gene>
    <name evidence="15" type="ORF">H261_21708</name>
</gene>
<dbReference type="InterPro" id="IPR000014">
    <property type="entry name" value="PAS"/>
</dbReference>
<comment type="subcellular location">
    <subcellularLocation>
        <location evidence="2">Cell membrane</location>
        <topology evidence="2">Multi-pass membrane protein</topology>
    </subcellularLocation>
</comment>
<feature type="domain" description="PAS" evidence="13">
    <location>
        <begin position="348"/>
        <end position="394"/>
    </location>
</feature>
<dbReference type="InterPro" id="IPR036890">
    <property type="entry name" value="HATPase_C_sf"/>
</dbReference>
<evidence type="ECO:0000256" key="10">
    <source>
        <dbReference type="ARBA" id="ARBA00023136"/>
    </source>
</evidence>
<dbReference type="InterPro" id="IPR000700">
    <property type="entry name" value="PAS-assoc_C"/>
</dbReference>
<keyword evidence="4" id="KW-1003">Cell membrane</keyword>
<dbReference type="RefSeq" id="WP_008621895.1">
    <property type="nucleotide sequence ID" value="NZ_AONQ01000104.1"/>
</dbReference>
<proteinExistence type="predicted"/>
<dbReference type="FunFam" id="3.30.565.10:FF:000006">
    <property type="entry name" value="Sensor histidine kinase WalK"/>
    <property type="match status" value="1"/>
</dbReference>
<keyword evidence="6" id="KW-0808">Transferase</keyword>
<evidence type="ECO:0000259" key="14">
    <source>
        <dbReference type="PROSITE" id="PS50113"/>
    </source>
</evidence>
<dbReference type="GO" id="GO:0000155">
    <property type="term" value="F:phosphorelay sensor kinase activity"/>
    <property type="evidence" value="ECO:0007669"/>
    <property type="project" value="InterPro"/>
</dbReference>
<dbReference type="Gene3D" id="1.10.287.130">
    <property type="match status" value="1"/>
</dbReference>
<dbReference type="Proteomes" id="UP000011744">
    <property type="component" value="Unassembled WGS sequence"/>
</dbReference>
<dbReference type="InterPro" id="IPR052162">
    <property type="entry name" value="Sensor_kinase/Photoreceptor"/>
</dbReference>
<dbReference type="PROSITE" id="PS50109">
    <property type="entry name" value="HIS_KIN"/>
    <property type="match status" value="1"/>
</dbReference>
<evidence type="ECO:0000256" key="5">
    <source>
        <dbReference type="ARBA" id="ARBA00022553"/>
    </source>
</evidence>
<keyword evidence="5" id="KW-0597">Phosphoprotein</keyword>
<dbReference type="eggNOG" id="COG4251">
    <property type="taxonomic scope" value="Bacteria"/>
</dbReference>
<keyword evidence="8 15" id="KW-0418">Kinase</keyword>
<feature type="transmembrane region" description="Helical" evidence="11">
    <location>
        <begin position="34"/>
        <end position="56"/>
    </location>
</feature>
<dbReference type="InterPro" id="IPR003594">
    <property type="entry name" value="HATPase_dom"/>
</dbReference>
<accession>M3A5P5</accession>
<dbReference type="SMART" id="SM00388">
    <property type="entry name" value="HisKA"/>
    <property type="match status" value="1"/>
</dbReference>
<dbReference type="Pfam" id="PF02518">
    <property type="entry name" value="HATPase_c"/>
    <property type="match status" value="1"/>
</dbReference>
<dbReference type="CDD" id="cd12915">
    <property type="entry name" value="PDC2_DGC_like"/>
    <property type="match status" value="1"/>
</dbReference>
<dbReference type="PANTHER" id="PTHR43304:SF1">
    <property type="entry name" value="PAC DOMAIN-CONTAINING PROTEIN"/>
    <property type="match status" value="1"/>
</dbReference>
<dbReference type="Gene3D" id="3.30.565.10">
    <property type="entry name" value="Histidine kinase-like ATPase, C-terminal domain"/>
    <property type="match status" value="1"/>
</dbReference>
<reference evidence="15 16" key="1">
    <citation type="journal article" date="2014" name="Genome Announc.">
        <title>Draft Genome Sequence of Magnetospirillum sp. Strain SO-1, a Freshwater Magnetotactic Bacterium Isolated from the Ol'khovka River, Russia.</title>
        <authorList>
            <person name="Grouzdev D.S."/>
            <person name="Dziuba M.V."/>
            <person name="Sukhacheva M.S."/>
            <person name="Mardanov A.V."/>
            <person name="Beletskiy A.V."/>
            <person name="Kuznetsov B.B."/>
            <person name="Skryabin K.G."/>
        </authorList>
    </citation>
    <scope>NUCLEOTIDE SEQUENCE [LARGE SCALE GENOMIC DNA]</scope>
    <source>
        <strain evidence="15 16">SO-1</strain>
    </source>
</reference>
<dbReference type="InterPro" id="IPR003661">
    <property type="entry name" value="HisK_dim/P_dom"/>
</dbReference>
<evidence type="ECO:0000313" key="15">
    <source>
        <dbReference type="EMBL" id="EME67804.1"/>
    </source>
</evidence>
<evidence type="ECO:0000256" key="6">
    <source>
        <dbReference type="ARBA" id="ARBA00022679"/>
    </source>
</evidence>
<dbReference type="EMBL" id="AONQ01000104">
    <property type="protein sequence ID" value="EME67804.1"/>
    <property type="molecule type" value="Genomic_DNA"/>
</dbReference>
<dbReference type="AlphaFoldDB" id="M3A5P5"/>
<dbReference type="CDD" id="cd12914">
    <property type="entry name" value="PDC1_DGC_like"/>
    <property type="match status" value="1"/>
</dbReference>
<evidence type="ECO:0000256" key="7">
    <source>
        <dbReference type="ARBA" id="ARBA00022692"/>
    </source>
</evidence>
<evidence type="ECO:0000256" key="4">
    <source>
        <dbReference type="ARBA" id="ARBA00022475"/>
    </source>
</evidence>
<dbReference type="NCBIfam" id="TIGR00229">
    <property type="entry name" value="sensory_box"/>
    <property type="match status" value="1"/>
</dbReference>
<dbReference type="GO" id="GO:0005886">
    <property type="term" value="C:plasma membrane"/>
    <property type="evidence" value="ECO:0007669"/>
    <property type="project" value="UniProtKB-SubCell"/>
</dbReference>
<evidence type="ECO:0000256" key="1">
    <source>
        <dbReference type="ARBA" id="ARBA00000085"/>
    </source>
</evidence>
<keyword evidence="16" id="KW-1185">Reference proteome</keyword>
<evidence type="ECO:0000259" key="12">
    <source>
        <dbReference type="PROSITE" id="PS50109"/>
    </source>
</evidence>
<feature type="domain" description="PAC" evidence="14">
    <location>
        <begin position="419"/>
        <end position="473"/>
    </location>
</feature>
<dbReference type="InterPro" id="IPR036097">
    <property type="entry name" value="HisK_dim/P_sf"/>
</dbReference>
<evidence type="ECO:0000256" key="11">
    <source>
        <dbReference type="SAM" id="Phobius"/>
    </source>
</evidence>
<dbReference type="InterPro" id="IPR005467">
    <property type="entry name" value="His_kinase_dom"/>
</dbReference>
<dbReference type="Pfam" id="PF02743">
    <property type="entry name" value="dCache_1"/>
    <property type="match status" value="1"/>
</dbReference>
<dbReference type="InterPro" id="IPR001610">
    <property type="entry name" value="PAC"/>
</dbReference>
<dbReference type="PANTHER" id="PTHR43304">
    <property type="entry name" value="PHYTOCHROME-LIKE PROTEIN CPH1"/>
    <property type="match status" value="1"/>
</dbReference>
<evidence type="ECO:0000256" key="9">
    <source>
        <dbReference type="ARBA" id="ARBA00022989"/>
    </source>
</evidence>
<evidence type="ECO:0000259" key="13">
    <source>
        <dbReference type="PROSITE" id="PS50112"/>
    </source>
</evidence>
<comment type="catalytic activity">
    <reaction evidence="1">
        <text>ATP + protein L-histidine = ADP + protein N-phospho-L-histidine.</text>
        <dbReference type="EC" id="2.7.13.3"/>
    </reaction>
</comment>
<evidence type="ECO:0000256" key="2">
    <source>
        <dbReference type="ARBA" id="ARBA00004651"/>
    </source>
</evidence>
<dbReference type="CDD" id="cd00082">
    <property type="entry name" value="HisKA"/>
    <property type="match status" value="1"/>
</dbReference>
<dbReference type="InterPro" id="IPR033479">
    <property type="entry name" value="dCache_1"/>
</dbReference>
<organism evidence="15 16">
    <name type="scientific">Paramagnetospirillum caucaseum</name>
    <dbReference type="NCBI Taxonomy" id="1244869"/>
    <lineage>
        <taxon>Bacteria</taxon>
        <taxon>Pseudomonadati</taxon>
        <taxon>Pseudomonadota</taxon>
        <taxon>Alphaproteobacteria</taxon>
        <taxon>Rhodospirillales</taxon>
        <taxon>Magnetospirillaceae</taxon>
        <taxon>Paramagnetospirillum</taxon>
    </lineage>
</organism>
<dbReference type="PATRIC" id="fig|1244869.3.peg.4279"/>
<dbReference type="PROSITE" id="PS50113">
    <property type="entry name" value="PAC"/>
    <property type="match status" value="1"/>
</dbReference>
<dbReference type="InterPro" id="IPR004358">
    <property type="entry name" value="Sig_transdc_His_kin-like_C"/>
</dbReference>